<dbReference type="Proteomes" id="UP000609121">
    <property type="component" value="Unassembled WGS sequence"/>
</dbReference>
<gene>
    <name evidence="2" type="ORF">ICN82_10685</name>
</gene>
<name>A0A8J7CHT9_9RHOB</name>
<keyword evidence="1" id="KW-0732">Signal</keyword>
<comment type="caution">
    <text evidence="2">The sequence shown here is derived from an EMBL/GenBank/DDBJ whole genome shotgun (WGS) entry which is preliminary data.</text>
</comment>
<dbReference type="RefSeq" id="WP_193182523.1">
    <property type="nucleotide sequence ID" value="NZ_JACVXA010000029.1"/>
</dbReference>
<evidence type="ECO:0000256" key="1">
    <source>
        <dbReference type="SAM" id="SignalP"/>
    </source>
</evidence>
<evidence type="ECO:0000313" key="2">
    <source>
        <dbReference type="EMBL" id="MBE3638670.1"/>
    </source>
</evidence>
<proteinExistence type="predicted"/>
<dbReference type="EMBL" id="JACVXA010000029">
    <property type="protein sequence ID" value="MBE3638670.1"/>
    <property type="molecule type" value="Genomic_DNA"/>
</dbReference>
<feature type="chain" id="PRO_5035230937" evidence="1">
    <location>
        <begin position="21"/>
        <end position="229"/>
    </location>
</feature>
<dbReference type="AlphaFoldDB" id="A0A8J7CHT9"/>
<sequence length="229" mass="25040">MKKLLLATTVIVTMSGTAFAQTASSMDRTQLESVAEQAFSEAQIDYDVDLLTDDQLTQIRDSVEEREGEDLRRELYVIVGTENEPNYDPAVDNAVEGTGEPSQLQATAAQMLRDAGIAYPVAMLDSAQLASIKTLEETGSGPDVKNDLWAIIGFENQPDMPDPIGDSVEMTQVERSQLEMTAYDMLTEHGVPYDVDKISNSQLAEIKALTDEDDADQARELKSILGVDS</sequence>
<keyword evidence="3" id="KW-1185">Reference proteome</keyword>
<organism evidence="2 3">
    <name type="scientific">Mangrovicoccus algicola</name>
    <dbReference type="NCBI Taxonomy" id="2771008"/>
    <lineage>
        <taxon>Bacteria</taxon>
        <taxon>Pseudomonadati</taxon>
        <taxon>Pseudomonadota</taxon>
        <taxon>Alphaproteobacteria</taxon>
        <taxon>Rhodobacterales</taxon>
        <taxon>Paracoccaceae</taxon>
        <taxon>Mangrovicoccus</taxon>
    </lineage>
</organism>
<feature type="signal peptide" evidence="1">
    <location>
        <begin position="1"/>
        <end position="20"/>
    </location>
</feature>
<accession>A0A8J7CHT9</accession>
<evidence type="ECO:0000313" key="3">
    <source>
        <dbReference type="Proteomes" id="UP000609121"/>
    </source>
</evidence>
<reference evidence="2" key="1">
    <citation type="submission" date="2020-09" db="EMBL/GenBank/DDBJ databases">
        <title>A novel bacterium of genus Mangrovicoccus, isolated from South China Sea.</title>
        <authorList>
            <person name="Huang H."/>
            <person name="Mo K."/>
            <person name="Hu Y."/>
        </authorList>
    </citation>
    <scope>NUCLEOTIDE SEQUENCE</scope>
    <source>
        <strain evidence="2">HB182678</strain>
    </source>
</reference>
<protein>
    <submittedName>
        <fullName evidence="2">Uncharacterized protein</fullName>
    </submittedName>
</protein>